<feature type="transmembrane region" description="Helical" evidence="10">
    <location>
        <begin position="507"/>
        <end position="528"/>
    </location>
</feature>
<keyword evidence="6 8" id="KW-0408">Iron</keyword>
<feature type="transmembrane region" description="Helical" evidence="10">
    <location>
        <begin position="390"/>
        <end position="409"/>
    </location>
</feature>
<comment type="subcellular location">
    <subcellularLocation>
        <location evidence="1">Cell membrane</location>
        <topology evidence="1">Multi-pass membrane protein</topology>
    </subcellularLocation>
</comment>
<dbReference type="GO" id="GO:0005886">
    <property type="term" value="C:plasma membrane"/>
    <property type="evidence" value="ECO:0007669"/>
    <property type="project" value="UniProtKB-SubCell"/>
</dbReference>
<feature type="transmembrane region" description="Helical" evidence="10">
    <location>
        <begin position="239"/>
        <end position="260"/>
    </location>
</feature>
<dbReference type="RefSeq" id="WP_012999339.1">
    <property type="nucleotide sequence ID" value="NZ_JADBGF010000001.1"/>
</dbReference>
<feature type="transmembrane region" description="Helical" evidence="10">
    <location>
        <begin position="144"/>
        <end position="164"/>
    </location>
</feature>
<proteinExistence type="inferred from homology"/>
<dbReference type="InterPro" id="IPR011701">
    <property type="entry name" value="MFS"/>
</dbReference>
<evidence type="ECO:0000256" key="10">
    <source>
        <dbReference type="SAM" id="Phobius"/>
    </source>
</evidence>
<feature type="transmembrane region" description="Helical" evidence="10">
    <location>
        <begin position="444"/>
        <end position="466"/>
    </location>
</feature>
<dbReference type="PANTHER" id="PTHR11360:SF290">
    <property type="entry name" value="MONOCARBOXYLATE MFS PERMEASE"/>
    <property type="match status" value="1"/>
</dbReference>
<dbReference type="Pfam" id="PF07690">
    <property type="entry name" value="MFS_1"/>
    <property type="match status" value="2"/>
</dbReference>
<evidence type="ECO:0000259" key="11">
    <source>
        <dbReference type="PROSITE" id="PS50850"/>
    </source>
</evidence>
<feature type="transmembrane region" description="Helical" evidence="10">
    <location>
        <begin position="272"/>
        <end position="293"/>
    </location>
</feature>
<keyword evidence="13" id="KW-1185">Reference proteome</keyword>
<dbReference type="GO" id="GO:0016702">
    <property type="term" value="F:oxidoreductase activity, acting on single donors with incorporation of molecular oxygen, incorporation of two atoms of oxygen"/>
    <property type="evidence" value="ECO:0007669"/>
    <property type="project" value="InterPro"/>
</dbReference>
<reference evidence="12 13" key="1">
    <citation type="submission" date="2020-10" db="EMBL/GenBank/DDBJ databases">
        <title>Sequencing the genomes of 1000 actinobacteria strains.</title>
        <authorList>
            <person name="Klenk H.-P."/>
        </authorList>
    </citation>
    <scope>NUCLEOTIDE SEQUENCE [LARGE SCALE GENOMIC DNA]</scope>
    <source>
        <strain evidence="12 13">DSM 41803</strain>
    </source>
</reference>
<comment type="similarity">
    <text evidence="2 8">Belongs to the carotenoid oxygenase family.</text>
</comment>
<sequence length="550" mass="57610">MQQIRFPQNEFQSFEAPLRAEIDIRGLEVVQGEVPEHLDGGFYRLLGDRQWPSFIENDIFLLNEDGMASCLRIPDGRVDFRTRYCRRRARRTSDLSGGGSRIHRDTPPLGGRSECADRSIARPVPGVPVSTPASPKEGRNARTAAVAAIGCGICIGFGIIPLFIGTFPVFLKPVSDEFGWSLSLYPQASLLVGLAGAVVGPFVGRLIDRYGVRRTLPFGLVLWCAGFFSLSLIGGQPAAMYLVALLMALGATIAGPISYAKVISGWFDKNRGLALGLVLSGVPAIATAVAVPVSAGLIEADGWRAAYRMLAVVAAAVTIPVSILLIREAPARHGAGPALSRDEGLTGSQALRSRAFLMVIGSNCLVIAGLVAVTNHIVAWTTGQGVSPDTATFALSLYSLVGPVGPLVGGFVMDRVPSPKIVAAFLLLSPIGMALLFLGGTPGLLTGMALLGLTYSSITGLVPLLVTRYCGMKASSEILGGALAALTISMGIGPVLLGLGHDLAGGYAVPMAIVAGVITVGFIGSLFLPTYRYVDSPRQQNDSPVLEGSS</sequence>
<keyword evidence="7 10" id="KW-0472">Membrane</keyword>
<dbReference type="InterPro" id="IPR004294">
    <property type="entry name" value="Carotenoid_Oase"/>
</dbReference>
<dbReference type="InterPro" id="IPR020846">
    <property type="entry name" value="MFS_dom"/>
</dbReference>
<evidence type="ECO:0000256" key="5">
    <source>
        <dbReference type="ARBA" id="ARBA00022989"/>
    </source>
</evidence>
<comment type="caution">
    <text evidence="12">The sequence shown here is derived from an EMBL/GenBank/DDBJ whole genome shotgun (WGS) entry which is preliminary data.</text>
</comment>
<comment type="cofactor">
    <cofactor evidence="8">
        <name>Fe(2+)</name>
        <dbReference type="ChEBI" id="CHEBI:29033"/>
    </cofactor>
    <text evidence="8">Binds 1 Fe(2+) ion per subunit.</text>
</comment>
<evidence type="ECO:0000313" key="13">
    <source>
        <dbReference type="Proteomes" id="UP000629287"/>
    </source>
</evidence>
<keyword evidence="8" id="KW-0560">Oxidoreductase</keyword>
<dbReference type="GeneID" id="24311195"/>
<gene>
    <name evidence="12" type="ORF">H4687_007711</name>
</gene>
<dbReference type="GeneID" id="86832195"/>
<feature type="transmembrane region" description="Helical" evidence="10">
    <location>
        <begin position="421"/>
        <end position="438"/>
    </location>
</feature>
<dbReference type="EC" id="1.13.11.-" evidence="8"/>
<dbReference type="Gene3D" id="1.20.1250.20">
    <property type="entry name" value="MFS general substrate transporter like domains"/>
    <property type="match status" value="2"/>
</dbReference>
<keyword evidence="3 10" id="KW-0812">Transmembrane</keyword>
<evidence type="ECO:0000256" key="3">
    <source>
        <dbReference type="ARBA" id="ARBA00022692"/>
    </source>
</evidence>
<dbReference type="EMBL" id="JADBGF010000001">
    <property type="protein sequence ID" value="MBE1601582.1"/>
    <property type="molecule type" value="Genomic_DNA"/>
</dbReference>
<evidence type="ECO:0000256" key="8">
    <source>
        <dbReference type="RuleBase" id="RU364048"/>
    </source>
</evidence>
<feature type="transmembrane region" description="Helical" evidence="10">
    <location>
        <begin position="355"/>
        <end position="378"/>
    </location>
</feature>
<evidence type="ECO:0000256" key="2">
    <source>
        <dbReference type="ARBA" id="ARBA00006787"/>
    </source>
</evidence>
<dbReference type="PROSITE" id="PS50850">
    <property type="entry name" value="MFS"/>
    <property type="match status" value="1"/>
</dbReference>
<feature type="transmembrane region" description="Helical" evidence="10">
    <location>
        <begin position="215"/>
        <end position="233"/>
    </location>
</feature>
<evidence type="ECO:0000313" key="12">
    <source>
        <dbReference type="EMBL" id="MBE1601582.1"/>
    </source>
</evidence>
<keyword evidence="8" id="KW-0223">Dioxygenase</keyword>
<dbReference type="PANTHER" id="PTHR11360">
    <property type="entry name" value="MONOCARBOXYLATE TRANSPORTER"/>
    <property type="match status" value="1"/>
</dbReference>
<organism evidence="12 13">
    <name type="scientific">Streptomyces stelliscabiei</name>
    <dbReference type="NCBI Taxonomy" id="146820"/>
    <lineage>
        <taxon>Bacteria</taxon>
        <taxon>Bacillati</taxon>
        <taxon>Actinomycetota</taxon>
        <taxon>Actinomycetes</taxon>
        <taxon>Kitasatosporales</taxon>
        <taxon>Streptomycetaceae</taxon>
        <taxon>Streptomyces</taxon>
    </lineage>
</organism>
<evidence type="ECO:0000256" key="9">
    <source>
        <dbReference type="SAM" id="MobiDB-lite"/>
    </source>
</evidence>
<dbReference type="InterPro" id="IPR050327">
    <property type="entry name" value="Proton-linked_MCT"/>
</dbReference>
<keyword evidence="5 10" id="KW-1133">Transmembrane helix</keyword>
<dbReference type="GO" id="GO:0046872">
    <property type="term" value="F:metal ion binding"/>
    <property type="evidence" value="ECO:0007669"/>
    <property type="project" value="UniProtKB-KW"/>
</dbReference>
<feature type="transmembrane region" description="Helical" evidence="10">
    <location>
        <begin position="184"/>
        <end position="203"/>
    </location>
</feature>
<feature type="region of interest" description="Disordered" evidence="9">
    <location>
        <begin position="93"/>
        <end position="115"/>
    </location>
</feature>
<feature type="domain" description="Major facilitator superfamily (MFS) profile" evidence="11">
    <location>
        <begin position="144"/>
        <end position="533"/>
    </location>
</feature>
<name>A0A8I0TV86_9ACTN</name>
<dbReference type="Proteomes" id="UP000629287">
    <property type="component" value="Unassembled WGS sequence"/>
</dbReference>
<keyword evidence="4 8" id="KW-0479">Metal-binding</keyword>
<dbReference type="Pfam" id="PF03055">
    <property type="entry name" value="RPE65"/>
    <property type="match status" value="1"/>
</dbReference>
<evidence type="ECO:0000256" key="7">
    <source>
        <dbReference type="ARBA" id="ARBA00023136"/>
    </source>
</evidence>
<dbReference type="AlphaFoldDB" id="A0A8I0TV86"/>
<feature type="transmembrane region" description="Helical" evidence="10">
    <location>
        <begin position="478"/>
        <end position="501"/>
    </location>
</feature>
<feature type="transmembrane region" description="Helical" evidence="10">
    <location>
        <begin position="305"/>
        <end position="326"/>
    </location>
</feature>
<accession>A0A8I0TV86</accession>
<dbReference type="SUPFAM" id="SSF103473">
    <property type="entry name" value="MFS general substrate transporter"/>
    <property type="match status" value="1"/>
</dbReference>
<dbReference type="CDD" id="cd17355">
    <property type="entry name" value="MFS_YcxA_like"/>
    <property type="match status" value="1"/>
</dbReference>
<protein>
    <recommendedName>
        <fullName evidence="8">Dioxygenase</fullName>
        <ecNumber evidence="8">1.13.11.-</ecNumber>
    </recommendedName>
</protein>
<dbReference type="GO" id="GO:0022857">
    <property type="term" value="F:transmembrane transporter activity"/>
    <property type="evidence" value="ECO:0007669"/>
    <property type="project" value="InterPro"/>
</dbReference>
<evidence type="ECO:0000256" key="6">
    <source>
        <dbReference type="ARBA" id="ARBA00023004"/>
    </source>
</evidence>
<evidence type="ECO:0000256" key="1">
    <source>
        <dbReference type="ARBA" id="ARBA00004651"/>
    </source>
</evidence>
<dbReference type="InterPro" id="IPR036259">
    <property type="entry name" value="MFS_trans_sf"/>
</dbReference>
<evidence type="ECO:0000256" key="4">
    <source>
        <dbReference type="ARBA" id="ARBA00022723"/>
    </source>
</evidence>